<proteinExistence type="predicted"/>
<dbReference type="GeneID" id="71061919"/>
<name>A0A5B9D2E2_9HYPH</name>
<dbReference type="Proteomes" id="UP000321311">
    <property type="component" value="Chromosome"/>
</dbReference>
<protein>
    <submittedName>
        <fullName evidence="1">Uncharacterized protein</fullName>
    </submittedName>
</protein>
<dbReference type="KEGG" id="barn:D1092_07200"/>
<organism evidence="1 2">
    <name type="scientific">Bartonella krasnovii</name>
    <dbReference type="NCBI Taxonomy" id="2267275"/>
    <lineage>
        <taxon>Bacteria</taxon>
        <taxon>Pseudomonadati</taxon>
        <taxon>Pseudomonadota</taxon>
        <taxon>Alphaproteobacteria</taxon>
        <taxon>Hyphomicrobiales</taxon>
        <taxon>Bartonellaceae</taxon>
        <taxon>Bartonella</taxon>
    </lineage>
</organism>
<reference evidence="2" key="1">
    <citation type="submission" date="2019-07" db="EMBL/GenBank/DDBJ databases">
        <title>Bartonella kosoyii sp. nov. and Bartonella krasnovii sp. nov., two novel members of the Bartonella elizabethae complex sensu lato, isolated from black rats and wild desert rodent-fleas.</title>
        <authorList>
            <person name="Gutierrez R."/>
            <person name="Shalit T."/>
            <person name="Markus B."/>
            <person name="Yuan C."/>
            <person name="Nachum-Biala Y."/>
            <person name="Elad D."/>
            <person name="Harrus S."/>
        </authorList>
    </citation>
    <scope>NUCLEOTIDE SEQUENCE [LARGE SCALE GENOMIC DNA]</scope>
    <source>
        <strain evidence="2">OE 1-1</strain>
    </source>
</reference>
<evidence type="ECO:0000313" key="1">
    <source>
        <dbReference type="EMBL" id="QEE12733.1"/>
    </source>
</evidence>
<dbReference type="AlphaFoldDB" id="A0A5B9D2E2"/>
<gene>
    <name evidence="1" type="ORF">D1092_07200</name>
</gene>
<accession>A0A5B9D2E2</accession>
<dbReference type="EMBL" id="CP031844">
    <property type="protein sequence ID" value="QEE12733.1"/>
    <property type="molecule type" value="Genomic_DNA"/>
</dbReference>
<dbReference type="RefSeq" id="WP_148255692.1">
    <property type="nucleotide sequence ID" value="NZ_CP031844.2"/>
</dbReference>
<sequence length="70" mass="6953">MNLLKRAGVACALVGVWGRAGGVLRAVRACGLWRWIGGCGGWCCLCACGCVGARRGCVKGGAGMAVRGGG</sequence>
<evidence type="ECO:0000313" key="2">
    <source>
        <dbReference type="Proteomes" id="UP000321311"/>
    </source>
</evidence>